<dbReference type="UniPathway" id="UPA00060"/>
<evidence type="ECO:0000313" key="8">
    <source>
        <dbReference type="Proteomes" id="UP000199651"/>
    </source>
</evidence>
<dbReference type="AlphaFoldDB" id="A0A1H0SNV1"/>
<protein>
    <recommendedName>
        <fullName evidence="5">glycine oxidase</fullName>
        <ecNumber evidence="5">1.4.3.19</ecNumber>
    </recommendedName>
</protein>
<dbReference type="Pfam" id="PF01266">
    <property type="entry name" value="DAO"/>
    <property type="match status" value="1"/>
</dbReference>
<evidence type="ECO:0000256" key="3">
    <source>
        <dbReference type="ARBA" id="ARBA00023002"/>
    </source>
</evidence>
<dbReference type="STRING" id="504798.SAMN05421871_114128"/>
<name>A0A1H0SNV1_9PSEU</name>
<dbReference type="EC" id="1.4.3.19" evidence="5"/>
<dbReference type="Proteomes" id="UP000199651">
    <property type="component" value="Unassembled WGS sequence"/>
</dbReference>
<evidence type="ECO:0000256" key="2">
    <source>
        <dbReference type="ARBA" id="ARBA00022977"/>
    </source>
</evidence>
<dbReference type="InterPro" id="IPR036188">
    <property type="entry name" value="FAD/NAD-bd_sf"/>
</dbReference>
<comment type="catalytic activity">
    <reaction evidence="4">
        <text>glycine + O2 + H2O = glyoxylate + H2O2 + NH4(+)</text>
        <dbReference type="Rhea" id="RHEA:11532"/>
        <dbReference type="ChEBI" id="CHEBI:15377"/>
        <dbReference type="ChEBI" id="CHEBI:15379"/>
        <dbReference type="ChEBI" id="CHEBI:16240"/>
        <dbReference type="ChEBI" id="CHEBI:28938"/>
        <dbReference type="ChEBI" id="CHEBI:36655"/>
        <dbReference type="ChEBI" id="CHEBI:57305"/>
        <dbReference type="EC" id="1.4.3.19"/>
    </reaction>
</comment>
<keyword evidence="8" id="KW-1185">Reference proteome</keyword>
<accession>A0A1H0SNV1</accession>
<dbReference type="GO" id="GO:0009228">
    <property type="term" value="P:thiamine biosynthetic process"/>
    <property type="evidence" value="ECO:0007669"/>
    <property type="project" value="UniProtKB-KW"/>
</dbReference>
<reference evidence="8" key="1">
    <citation type="submission" date="2016-10" db="EMBL/GenBank/DDBJ databases">
        <authorList>
            <person name="Varghese N."/>
            <person name="Submissions S."/>
        </authorList>
    </citation>
    <scope>NUCLEOTIDE SEQUENCE [LARGE SCALE GENOMIC DNA]</scope>
    <source>
        <strain evidence="8">IBRC-M 10655</strain>
    </source>
</reference>
<evidence type="ECO:0000313" key="7">
    <source>
        <dbReference type="EMBL" id="SDP43421.1"/>
    </source>
</evidence>
<dbReference type="PANTHER" id="PTHR13847">
    <property type="entry name" value="SARCOSINE DEHYDROGENASE-RELATED"/>
    <property type="match status" value="1"/>
</dbReference>
<comment type="pathway">
    <text evidence="1">Cofactor biosynthesis; thiamine diphosphate biosynthesis.</text>
</comment>
<dbReference type="GO" id="GO:0005737">
    <property type="term" value="C:cytoplasm"/>
    <property type="evidence" value="ECO:0007669"/>
    <property type="project" value="TreeGrafter"/>
</dbReference>
<proteinExistence type="predicted"/>
<keyword evidence="2" id="KW-0784">Thiamine biosynthesis</keyword>
<dbReference type="SUPFAM" id="SSF51905">
    <property type="entry name" value="FAD/NAD(P)-binding domain"/>
    <property type="match status" value="1"/>
</dbReference>
<gene>
    <name evidence="7" type="ORF">SAMN05192558_10918</name>
</gene>
<evidence type="ECO:0000256" key="4">
    <source>
        <dbReference type="ARBA" id="ARBA00049872"/>
    </source>
</evidence>
<dbReference type="SUPFAM" id="SSF54373">
    <property type="entry name" value="FAD-linked reductases, C-terminal domain"/>
    <property type="match status" value="1"/>
</dbReference>
<dbReference type="GO" id="GO:0043799">
    <property type="term" value="F:glycine oxidase activity"/>
    <property type="evidence" value="ECO:0007669"/>
    <property type="project" value="UniProtKB-EC"/>
</dbReference>
<evidence type="ECO:0000256" key="1">
    <source>
        <dbReference type="ARBA" id="ARBA00004948"/>
    </source>
</evidence>
<organism evidence="7 8">
    <name type="scientific">Actinokineospora alba</name>
    <dbReference type="NCBI Taxonomy" id="504798"/>
    <lineage>
        <taxon>Bacteria</taxon>
        <taxon>Bacillati</taxon>
        <taxon>Actinomycetota</taxon>
        <taxon>Actinomycetes</taxon>
        <taxon>Pseudonocardiales</taxon>
        <taxon>Pseudonocardiaceae</taxon>
        <taxon>Actinokineospora</taxon>
    </lineage>
</organism>
<keyword evidence="3" id="KW-0560">Oxidoreductase</keyword>
<evidence type="ECO:0000256" key="5">
    <source>
        <dbReference type="ARBA" id="ARBA00050018"/>
    </source>
</evidence>
<dbReference type="EMBL" id="FNJB01000009">
    <property type="protein sequence ID" value="SDP43421.1"/>
    <property type="molecule type" value="Genomic_DNA"/>
</dbReference>
<evidence type="ECO:0000259" key="6">
    <source>
        <dbReference type="Pfam" id="PF01266"/>
    </source>
</evidence>
<sequence length="376" mass="39588">MVVEDMRDERVAVVGGGVIGLSVAWRLAESGYPVVLIDPSPTRGASWVAGGMLAPVTESWPGEEDVLALGAESLTQWPGFAQQLQPFGEIGLRTEGTLALALDSADVGTLDVLADHLHNLGREVDRLTGRQVRALEPTVGPKVRSGISVPGDLAVDNRNLLLALRQAAIGAGVQFVAERATAVRPGMVELGESFMDCSVAVIAAGAWSTGLHPALESVTRPVKGEILRLRTRHGTLPLPTRTIRAHVESRPVYLVPRADGELVLGATQHEVGYDEDVTVGGVRDLLSDAEQVLPGIAEYALTECAAGLRAGSKDNLPLIGWLEPGVLAATGHHRNGLLLAPATAAAVLAILRDGAAPDYARAADPSRFRTTQGRTR</sequence>
<dbReference type="InterPro" id="IPR006076">
    <property type="entry name" value="FAD-dep_OxRdtase"/>
</dbReference>
<dbReference type="NCBIfam" id="TIGR02352">
    <property type="entry name" value="thiamin_ThiO"/>
    <property type="match status" value="1"/>
</dbReference>
<feature type="domain" description="FAD dependent oxidoreductase" evidence="6">
    <location>
        <begin position="10"/>
        <end position="347"/>
    </location>
</feature>
<dbReference type="InterPro" id="IPR012727">
    <property type="entry name" value="Gly_oxidase_ThiO"/>
</dbReference>
<dbReference type="GO" id="GO:0050660">
    <property type="term" value="F:flavin adenine dinucleotide binding"/>
    <property type="evidence" value="ECO:0007669"/>
    <property type="project" value="InterPro"/>
</dbReference>
<dbReference type="PANTHER" id="PTHR13847:SF289">
    <property type="entry name" value="GLYCINE OXIDASE"/>
    <property type="match status" value="1"/>
</dbReference>
<dbReference type="Gene3D" id="3.50.50.60">
    <property type="entry name" value="FAD/NAD(P)-binding domain"/>
    <property type="match status" value="1"/>
</dbReference>
<dbReference type="Gene3D" id="3.30.9.10">
    <property type="entry name" value="D-Amino Acid Oxidase, subunit A, domain 2"/>
    <property type="match status" value="1"/>
</dbReference>
<dbReference type="GO" id="GO:0009229">
    <property type="term" value="P:thiamine diphosphate biosynthetic process"/>
    <property type="evidence" value="ECO:0007669"/>
    <property type="project" value="UniProtKB-UniPathway"/>
</dbReference>